<dbReference type="EMBL" id="CAADRP010000335">
    <property type="protein sequence ID" value="VFU26772.1"/>
    <property type="molecule type" value="Genomic_DNA"/>
</dbReference>
<feature type="compositionally biased region" description="Low complexity" evidence="1">
    <location>
        <begin position="1"/>
        <end position="15"/>
    </location>
</feature>
<evidence type="ECO:0000256" key="1">
    <source>
        <dbReference type="SAM" id="MobiDB-lite"/>
    </source>
</evidence>
<gene>
    <name evidence="2" type="ORF">SVIM_LOCUS75231</name>
</gene>
<dbReference type="AlphaFoldDB" id="A0A6N2KNZ0"/>
<accession>A0A6N2KNZ0</accession>
<evidence type="ECO:0000313" key="2">
    <source>
        <dbReference type="EMBL" id="VFU26772.1"/>
    </source>
</evidence>
<proteinExistence type="predicted"/>
<organism evidence="2">
    <name type="scientific">Salix viminalis</name>
    <name type="common">Common osier</name>
    <name type="synonym">Basket willow</name>
    <dbReference type="NCBI Taxonomy" id="40686"/>
    <lineage>
        <taxon>Eukaryota</taxon>
        <taxon>Viridiplantae</taxon>
        <taxon>Streptophyta</taxon>
        <taxon>Embryophyta</taxon>
        <taxon>Tracheophyta</taxon>
        <taxon>Spermatophyta</taxon>
        <taxon>Magnoliopsida</taxon>
        <taxon>eudicotyledons</taxon>
        <taxon>Gunneridae</taxon>
        <taxon>Pentapetalae</taxon>
        <taxon>rosids</taxon>
        <taxon>fabids</taxon>
        <taxon>Malpighiales</taxon>
        <taxon>Salicaceae</taxon>
        <taxon>Saliceae</taxon>
        <taxon>Salix</taxon>
    </lineage>
</organism>
<reference evidence="2" key="1">
    <citation type="submission" date="2019-03" db="EMBL/GenBank/DDBJ databases">
        <authorList>
            <person name="Mank J."/>
            <person name="Almeida P."/>
        </authorList>
    </citation>
    <scope>NUCLEOTIDE SEQUENCE</scope>
    <source>
        <strain evidence="2">78183</strain>
    </source>
</reference>
<feature type="compositionally biased region" description="Basic and acidic residues" evidence="1">
    <location>
        <begin position="16"/>
        <end position="27"/>
    </location>
</feature>
<protein>
    <submittedName>
        <fullName evidence="2">Uncharacterized protein</fullName>
    </submittedName>
</protein>
<feature type="compositionally biased region" description="Polar residues" evidence="1">
    <location>
        <begin position="52"/>
        <end position="64"/>
    </location>
</feature>
<feature type="region of interest" description="Disordered" evidence="1">
    <location>
        <begin position="1"/>
        <end position="64"/>
    </location>
</feature>
<sequence>MKLQDSSSKSMPTSSKQEDWNVEHRCLDTMVSKNSMFDDEPGSGGHAPPNAACQTQAQDINVMQ</sequence>
<name>A0A6N2KNZ0_SALVM</name>